<name>A0AAU1HUG7_9ACTN</name>
<gene>
    <name evidence="2" type="ORF">OG477_13430</name>
</gene>
<evidence type="ECO:0000313" key="2">
    <source>
        <dbReference type="EMBL" id="WTP86311.1"/>
    </source>
</evidence>
<proteinExistence type="predicted"/>
<organism evidence="2">
    <name type="scientific">Streptomyces sp. NBC_00180</name>
    <dbReference type="NCBI Taxonomy" id="2903632"/>
    <lineage>
        <taxon>Bacteria</taxon>
        <taxon>Bacillati</taxon>
        <taxon>Actinomycetota</taxon>
        <taxon>Actinomycetes</taxon>
        <taxon>Kitasatosporales</taxon>
        <taxon>Streptomycetaceae</taxon>
        <taxon>Streptomyces</taxon>
    </lineage>
</organism>
<dbReference type="AlphaFoldDB" id="A0AAU1HUG7"/>
<feature type="signal peptide" evidence="1">
    <location>
        <begin position="1"/>
        <end position="33"/>
    </location>
</feature>
<sequence length="127" mass="13669">MQKSTLTKWSARIAAATVIAATAALVPAATAQAGTPHKFRLCNYGSGYDTVVEFPNHGGYAFRVLAGKCQTISPVLKDPNQAVSLYAVQGQWKGSRSYVFAGFSYADSRGIDITTRGTYGAVNWSWR</sequence>
<protein>
    <submittedName>
        <fullName evidence="2">Uncharacterized protein</fullName>
    </submittedName>
</protein>
<keyword evidence="1" id="KW-0732">Signal</keyword>
<feature type="chain" id="PRO_5043502328" evidence="1">
    <location>
        <begin position="34"/>
        <end position="127"/>
    </location>
</feature>
<accession>A0AAU1HUG7</accession>
<evidence type="ECO:0000256" key="1">
    <source>
        <dbReference type="SAM" id="SignalP"/>
    </source>
</evidence>
<dbReference type="EMBL" id="CP108140">
    <property type="protein sequence ID" value="WTP86311.1"/>
    <property type="molecule type" value="Genomic_DNA"/>
</dbReference>
<reference evidence="2" key="1">
    <citation type="submission" date="2022-10" db="EMBL/GenBank/DDBJ databases">
        <title>The complete genomes of actinobacterial strains from the NBC collection.</title>
        <authorList>
            <person name="Joergensen T.S."/>
            <person name="Alvarez Arevalo M."/>
            <person name="Sterndorff E.B."/>
            <person name="Faurdal D."/>
            <person name="Vuksanovic O."/>
            <person name="Mourched A.-S."/>
            <person name="Charusanti P."/>
            <person name="Shaw S."/>
            <person name="Blin K."/>
            <person name="Weber T."/>
        </authorList>
    </citation>
    <scope>NUCLEOTIDE SEQUENCE</scope>
    <source>
        <strain evidence="2">NBC 00180</strain>
    </source>
</reference>